<proteinExistence type="predicted"/>
<feature type="signal peptide" evidence="1">
    <location>
        <begin position="1"/>
        <end position="17"/>
    </location>
</feature>
<keyword evidence="3" id="KW-1185">Reference proteome</keyword>
<name>M2TRX3_COCH5</name>
<dbReference type="OMA" id="CPETQGP"/>
<dbReference type="OrthoDB" id="3785310at2759"/>
<dbReference type="eggNOG" id="ENOG502T621">
    <property type="taxonomic scope" value="Eukaryota"/>
</dbReference>
<reference evidence="2 3" key="1">
    <citation type="journal article" date="2012" name="PLoS Pathog.">
        <title>Diverse lifestyles and strategies of plant pathogenesis encoded in the genomes of eighteen Dothideomycetes fungi.</title>
        <authorList>
            <person name="Ohm R.A."/>
            <person name="Feau N."/>
            <person name="Henrissat B."/>
            <person name="Schoch C.L."/>
            <person name="Horwitz B.A."/>
            <person name="Barry K.W."/>
            <person name="Condon B.J."/>
            <person name="Copeland A.C."/>
            <person name="Dhillon B."/>
            <person name="Glaser F."/>
            <person name="Hesse C.N."/>
            <person name="Kosti I."/>
            <person name="LaButti K."/>
            <person name="Lindquist E.A."/>
            <person name="Lucas S."/>
            <person name="Salamov A.A."/>
            <person name="Bradshaw R.E."/>
            <person name="Ciuffetti L."/>
            <person name="Hamelin R.C."/>
            <person name="Kema G.H.J."/>
            <person name="Lawrence C."/>
            <person name="Scott J.A."/>
            <person name="Spatafora J.W."/>
            <person name="Turgeon B.G."/>
            <person name="de Wit P.J.G.M."/>
            <person name="Zhong S."/>
            <person name="Goodwin S.B."/>
            <person name="Grigoriev I.V."/>
        </authorList>
    </citation>
    <scope>NUCLEOTIDE SEQUENCE [LARGE SCALE GENOMIC DNA]</scope>
    <source>
        <strain evidence="3">C5 / ATCC 48332 / race O</strain>
    </source>
</reference>
<dbReference type="Proteomes" id="UP000016936">
    <property type="component" value="Unassembled WGS sequence"/>
</dbReference>
<keyword evidence="1" id="KW-0732">Signal</keyword>
<organism evidence="2 3">
    <name type="scientific">Cochliobolus heterostrophus (strain C5 / ATCC 48332 / race O)</name>
    <name type="common">Southern corn leaf blight fungus</name>
    <name type="synonym">Bipolaris maydis</name>
    <dbReference type="NCBI Taxonomy" id="701091"/>
    <lineage>
        <taxon>Eukaryota</taxon>
        <taxon>Fungi</taxon>
        <taxon>Dikarya</taxon>
        <taxon>Ascomycota</taxon>
        <taxon>Pezizomycotina</taxon>
        <taxon>Dothideomycetes</taxon>
        <taxon>Pleosporomycetidae</taxon>
        <taxon>Pleosporales</taxon>
        <taxon>Pleosporineae</taxon>
        <taxon>Pleosporaceae</taxon>
        <taxon>Bipolaris</taxon>
    </lineage>
</organism>
<dbReference type="EMBL" id="KB445579">
    <property type="protein sequence ID" value="EMD89264.1"/>
    <property type="molecule type" value="Genomic_DNA"/>
</dbReference>
<evidence type="ECO:0000256" key="1">
    <source>
        <dbReference type="SAM" id="SignalP"/>
    </source>
</evidence>
<reference evidence="3" key="2">
    <citation type="journal article" date="2013" name="PLoS Genet.">
        <title>Comparative genome structure, secondary metabolite, and effector coding capacity across Cochliobolus pathogens.</title>
        <authorList>
            <person name="Condon B.J."/>
            <person name="Leng Y."/>
            <person name="Wu D."/>
            <person name="Bushley K.E."/>
            <person name="Ohm R.A."/>
            <person name="Otillar R."/>
            <person name="Martin J."/>
            <person name="Schackwitz W."/>
            <person name="Grimwood J."/>
            <person name="MohdZainudin N."/>
            <person name="Xue C."/>
            <person name="Wang R."/>
            <person name="Manning V.A."/>
            <person name="Dhillon B."/>
            <person name="Tu Z.J."/>
            <person name="Steffenson B.J."/>
            <person name="Salamov A."/>
            <person name="Sun H."/>
            <person name="Lowry S."/>
            <person name="LaButti K."/>
            <person name="Han J."/>
            <person name="Copeland A."/>
            <person name="Lindquist E."/>
            <person name="Barry K."/>
            <person name="Schmutz J."/>
            <person name="Baker S.E."/>
            <person name="Ciuffetti L.M."/>
            <person name="Grigoriev I.V."/>
            <person name="Zhong S."/>
            <person name="Turgeon B.G."/>
        </authorList>
    </citation>
    <scope>NUCLEOTIDE SEQUENCE [LARGE SCALE GENOMIC DNA]</scope>
    <source>
        <strain evidence="3">C5 / ATCC 48332 / race O</strain>
    </source>
</reference>
<evidence type="ECO:0000313" key="2">
    <source>
        <dbReference type="EMBL" id="EMD89264.1"/>
    </source>
</evidence>
<feature type="chain" id="PRO_5004026208" description="Ig-like domain-containing protein" evidence="1">
    <location>
        <begin position="18"/>
        <end position="314"/>
    </location>
</feature>
<evidence type="ECO:0000313" key="3">
    <source>
        <dbReference type="Proteomes" id="UP000016936"/>
    </source>
</evidence>
<dbReference type="STRING" id="701091.M2TRX3"/>
<gene>
    <name evidence="2" type="ORF">COCHEDRAFT_1108652</name>
</gene>
<protein>
    <recommendedName>
        <fullName evidence="4">Ig-like domain-containing protein</fullName>
    </recommendedName>
</protein>
<dbReference type="HOGENOM" id="CLU_977168_0_0_1"/>
<accession>M2TRX3</accession>
<dbReference type="AlphaFoldDB" id="M2TRX3"/>
<evidence type="ECO:0008006" key="4">
    <source>
        <dbReference type="Google" id="ProtNLM"/>
    </source>
</evidence>
<sequence>MHTMRAIALFAVSAVAAFQTNLEGYLVEPAPVRAVAARDEGCSKLPKLCTDTVLLHGGQTILTYLCPETQGPTATVTITSTTTRTVTGSATHSPSSGQAGLSVFACDELTTTMTVQSTTQVTVTEKVIRASTATTPSILPPPAIITATFTAIPLSELRPPFPIKPTWSEFKNVSTTSSPAATGMREPPVFNLTSPVINFTSFDLFPTHAPTNSSSTIYIPSTTPVVSVTYYPHSPTNSTSSGIGYNVPSLNVIRQAGSTTTVTTTASGIITTETDMANESGVSFVMTTSKGMAGENGVSFVALFLGMVATALMF</sequence>